<sequence length="90" mass="10382">MLHIGWRQIYEGYDMVLVGKIKEALEGENIDYKVEADNPARSRMSRDVLFGGDPMVLNGVGARAMTQYSIYVRKDQEEYAIHVIQTMKRD</sequence>
<evidence type="ECO:0008006" key="3">
    <source>
        <dbReference type="Google" id="ProtNLM"/>
    </source>
</evidence>
<evidence type="ECO:0000313" key="2">
    <source>
        <dbReference type="Proteomes" id="UP000195455"/>
    </source>
</evidence>
<reference evidence="2" key="1">
    <citation type="submission" date="2017-04" db="EMBL/GenBank/DDBJ databases">
        <title>Function of individual gut microbiota members based on whole genome sequencing of pure cultures obtained from chicken caecum.</title>
        <authorList>
            <person name="Medvecky M."/>
            <person name="Cejkova D."/>
            <person name="Polansky O."/>
            <person name="Karasova D."/>
            <person name="Kubasova T."/>
            <person name="Cizek A."/>
            <person name="Rychlik I."/>
        </authorList>
    </citation>
    <scope>NUCLEOTIDE SEQUENCE [LARGE SCALE GENOMIC DNA]</scope>
    <source>
        <strain evidence="2">An75</strain>
    </source>
</reference>
<dbReference type="GeneID" id="78177115"/>
<name>A0A1Y3UIT7_9FIRM</name>
<accession>A0A1Y3UIT7</accession>
<proteinExistence type="predicted"/>
<dbReference type="AlphaFoldDB" id="A0A1Y3UIT7"/>
<dbReference type="EMBL" id="NFHM01000002">
    <property type="protein sequence ID" value="OUN45290.1"/>
    <property type="molecule type" value="Genomic_DNA"/>
</dbReference>
<dbReference type="RefSeq" id="WP_087988674.1">
    <property type="nucleotide sequence ID" value="NZ_CAJFIW010000038.1"/>
</dbReference>
<protein>
    <recommendedName>
        <fullName evidence="3">DUF2007 domain-containing protein</fullName>
    </recommendedName>
</protein>
<comment type="caution">
    <text evidence="1">The sequence shown here is derived from an EMBL/GenBank/DDBJ whole genome shotgun (WGS) entry which is preliminary data.</text>
</comment>
<dbReference type="Proteomes" id="UP000195455">
    <property type="component" value="Unassembled WGS sequence"/>
</dbReference>
<gene>
    <name evidence="1" type="ORF">B5G26_03205</name>
</gene>
<evidence type="ECO:0000313" key="1">
    <source>
        <dbReference type="EMBL" id="OUN45290.1"/>
    </source>
</evidence>
<organism evidence="1 2">
    <name type="scientific">Anaerotignum lactatifermentans</name>
    <dbReference type="NCBI Taxonomy" id="160404"/>
    <lineage>
        <taxon>Bacteria</taxon>
        <taxon>Bacillati</taxon>
        <taxon>Bacillota</taxon>
        <taxon>Clostridia</taxon>
        <taxon>Lachnospirales</taxon>
        <taxon>Anaerotignaceae</taxon>
        <taxon>Anaerotignum</taxon>
    </lineage>
</organism>